<dbReference type="OrthoDB" id="294052at2759"/>
<keyword evidence="3" id="KW-1185">Reference proteome</keyword>
<organism evidence="2 3">
    <name type="scientific">Helobdella robusta</name>
    <name type="common">Californian leech</name>
    <dbReference type="NCBI Taxonomy" id="6412"/>
    <lineage>
        <taxon>Eukaryota</taxon>
        <taxon>Metazoa</taxon>
        <taxon>Spiralia</taxon>
        <taxon>Lophotrochozoa</taxon>
        <taxon>Annelida</taxon>
        <taxon>Clitellata</taxon>
        <taxon>Hirudinea</taxon>
        <taxon>Rhynchobdellida</taxon>
        <taxon>Glossiphoniidae</taxon>
        <taxon>Helobdella</taxon>
    </lineage>
</organism>
<evidence type="ECO:0000313" key="2">
    <source>
        <dbReference type="EnsemblMetazoa" id="HelroP162967"/>
    </source>
</evidence>
<reference evidence="2" key="3">
    <citation type="submission" date="2015-06" db="UniProtKB">
        <authorList>
            <consortium name="EnsemblMetazoa"/>
        </authorList>
    </citation>
    <scope>IDENTIFICATION</scope>
</reference>
<dbReference type="Proteomes" id="UP000015101">
    <property type="component" value="Unassembled WGS sequence"/>
</dbReference>
<dbReference type="EnsemblMetazoa" id="HelroT162967">
    <property type="protein sequence ID" value="HelroP162967"/>
    <property type="gene ID" value="HelroG162967"/>
</dbReference>
<dbReference type="InParanoid" id="T1ETG2"/>
<sequence>MTDTIRFPSVLLKAADVNPFTLEHFCDFHAAAIISGGPSLFLKSTQSSVDAVLCYAQDIGCGGCGLEKSSLAFGHYQQQLYKSLKSSYRLTHLRRISTVTQMSYLSGHFTHSKKQLLQAQTKSRCLPMAKRAETTEMRYVLKRNNAEIMSKDLVWWYIYGAEKGNARQNSQGIRKIC</sequence>
<dbReference type="RefSeq" id="XP_009023259.1">
    <property type="nucleotide sequence ID" value="XM_009025011.1"/>
</dbReference>
<reference evidence="1 3" key="2">
    <citation type="journal article" date="2013" name="Nature">
        <title>Insights into bilaterian evolution from three spiralian genomes.</title>
        <authorList>
            <person name="Simakov O."/>
            <person name="Marletaz F."/>
            <person name="Cho S.J."/>
            <person name="Edsinger-Gonzales E."/>
            <person name="Havlak P."/>
            <person name="Hellsten U."/>
            <person name="Kuo D.H."/>
            <person name="Larsson T."/>
            <person name="Lv J."/>
            <person name="Arendt D."/>
            <person name="Savage R."/>
            <person name="Osoegawa K."/>
            <person name="de Jong P."/>
            <person name="Grimwood J."/>
            <person name="Chapman J.A."/>
            <person name="Shapiro H."/>
            <person name="Aerts A."/>
            <person name="Otillar R.P."/>
            <person name="Terry A.Y."/>
            <person name="Boore J.L."/>
            <person name="Grigoriev I.V."/>
            <person name="Lindberg D.R."/>
            <person name="Seaver E.C."/>
            <person name="Weisblat D.A."/>
            <person name="Putnam N.H."/>
            <person name="Rokhsar D.S."/>
        </authorList>
    </citation>
    <scope>NUCLEOTIDE SEQUENCE</scope>
</reference>
<dbReference type="EMBL" id="AMQM01001242">
    <property type="status" value="NOT_ANNOTATED_CDS"/>
    <property type="molecule type" value="Genomic_DNA"/>
</dbReference>
<proteinExistence type="predicted"/>
<evidence type="ECO:0000313" key="1">
    <source>
        <dbReference type="EMBL" id="ESN99419.1"/>
    </source>
</evidence>
<dbReference type="AlphaFoldDB" id="T1ETG2"/>
<dbReference type="CTD" id="20199862"/>
<accession>T1ETG2</accession>
<dbReference type="EMBL" id="KB097143">
    <property type="protein sequence ID" value="ESN99419.1"/>
    <property type="molecule type" value="Genomic_DNA"/>
</dbReference>
<reference evidence="3" key="1">
    <citation type="submission" date="2012-12" db="EMBL/GenBank/DDBJ databases">
        <authorList>
            <person name="Hellsten U."/>
            <person name="Grimwood J."/>
            <person name="Chapman J.A."/>
            <person name="Shapiro H."/>
            <person name="Aerts A."/>
            <person name="Otillar R.P."/>
            <person name="Terry A.Y."/>
            <person name="Boore J.L."/>
            <person name="Simakov O."/>
            <person name="Marletaz F."/>
            <person name="Cho S.-J."/>
            <person name="Edsinger-Gonzales E."/>
            <person name="Havlak P."/>
            <person name="Kuo D.-H."/>
            <person name="Larsson T."/>
            <person name="Lv J."/>
            <person name="Arendt D."/>
            <person name="Savage R."/>
            <person name="Osoegawa K."/>
            <person name="de Jong P."/>
            <person name="Lindberg D.R."/>
            <person name="Seaver E.C."/>
            <person name="Weisblat D.A."/>
            <person name="Putnam N.H."/>
            <person name="Grigoriev I.V."/>
            <person name="Rokhsar D.S."/>
        </authorList>
    </citation>
    <scope>NUCLEOTIDE SEQUENCE</scope>
</reference>
<evidence type="ECO:0000313" key="3">
    <source>
        <dbReference type="Proteomes" id="UP000015101"/>
    </source>
</evidence>
<name>T1ETG2_HELRO</name>
<dbReference type="GeneID" id="20199862"/>
<protein>
    <submittedName>
        <fullName evidence="1 2">Uncharacterized protein</fullName>
    </submittedName>
</protein>
<dbReference type="KEGG" id="hro:HELRODRAFT_162967"/>
<gene>
    <name evidence="2" type="primary">20199862</name>
    <name evidence="1" type="ORF">HELRODRAFT_162967</name>
</gene>
<dbReference type="HOGENOM" id="CLU_1519519_0_0_1"/>